<keyword evidence="4 10" id="KW-0732">Signal</keyword>
<name>A0A096MEG2_POEFO</name>
<reference evidence="13" key="1">
    <citation type="submission" date="2013-10" db="EMBL/GenBank/DDBJ databases">
        <authorList>
            <person name="Schartl M."/>
            <person name="Warren W."/>
        </authorList>
    </citation>
    <scope>NUCLEOTIDE SEQUENCE [LARGE SCALE GENOMIC DNA]</scope>
    <source>
        <strain evidence="13">female</strain>
    </source>
</reference>
<keyword evidence="7" id="KW-0325">Glycoprotein</keyword>
<dbReference type="OMA" id="TACTNTH"/>
<keyword evidence="5" id="KW-0472">Membrane</keyword>
<evidence type="ECO:0000256" key="9">
    <source>
        <dbReference type="ARBA" id="ARBA00029446"/>
    </source>
</evidence>
<dbReference type="PANTHER" id="PTHR47613:SF1">
    <property type="entry name" value="SPERM ACROSOME MEMBRANE-ASSOCIATED PROTEIN 4"/>
    <property type="match status" value="1"/>
</dbReference>
<evidence type="ECO:0000256" key="5">
    <source>
        <dbReference type="ARBA" id="ARBA00023136"/>
    </source>
</evidence>
<evidence type="ECO:0000256" key="6">
    <source>
        <dbReference type="ARBA" id="ARBA00023157"/>
    </source>
</evidence>
<dbReference type="GO" id="GO:0005886">
    <property type="term" value="C:plasma membrane"/>
    <property type="evidence" value="ECO:0007669"/>
    <property type="project" value="UniProtKB-SubCell"/>
</dbReference>
<comment type="similarity">
    <text evidence="9">Belongs to the SPACA4/bouncer family.</text>
</comment>
<dbReference type="Pfam" id="PF00021">
    <property type="entry name" value="UPAR_LY6"/>
    <property type="match status" value="1"/>
</dbReference>
<evidence type="ECO:0000259" key="11">
    <source>
        <dbReference type="Pfam" id="PF00021"/>
    </source>
</evidence>
<keyword evidence="13" id="KW-1185">Reference proteome</keyword>
<proteinExistence type="inferred from homology"/>
<organism evidence="12 13">
    <name type="scientific">Poecilia formosa</name>
    <name type="common">Amazon molly</name>
    <name type="synonym">Limia formosa</name>
    <dbReference type="NCBI Taxonomy" id="48698"/>
    <lineage>
        <taxon>Eukaryota</taxon>
        <taxon>Metazoa</taxon>
        <taxon>Chordata</taxon>
        <taxon>Craniata</taxon>
        <taxon>Vertebrata</taxon>
        <taxon>Euteleostomi</taxon>
        <taxon>Actinopterygii</taxon>
        <taxon>Neopterygii</taxon>
        <taxon>Teleostei</taxon>
        <taxon>Neoteleostei</taxon>
        <taxon>Acanthomorphata</taxon>
        <taxon>Ovalentaria</taxon>
        <taxon>Atherinomorphae</taxon>
        <taxon>Cyprinodontiformes</taxon>
        <taxon>Poeciliidae</taxon>
        <taxon>Poeciliinae</taxon>
        <taxon>Poecilia</taxon>
    </lineage>
</organism>
<evidence type="ECO:0000256" key="7">
    <source>
        <dbReference type="ARBA" id="ARBA00023180"/>
    </source>
</evidence>
<reference evidence="12" key="3">
    <citation type="submission" date="2025-09" db="UniProtKB">
        <authorList>
            <consortium name="Ensembl"/>
        </authorList>
    </citation>
    <scope>IDENTIFICATION</scope>
</reference>
<dbReference type="GO" id="GO:0098552">
    <property type="term" value="C:side of membrane"/>
    <property type="evidence" value="ECO:0007669"/>
    <property type="project" value="UniProtKB-KW"/>
</dbReference>
<keyword evidence="8" id="KW-0449">Lipoprotein</keyword>
<feature type="domain" description="UPAR/Ly6" evidence="11">
    <location>
        <begin position="19"/>
        <end position="99"/>
    </location>
</feature>
<comment type="subcellular location">
    <subcellularLocation>
        <location evidence="1">Cell membrane</location>
        <topology evidence="1">Lipid-anchor</topology>
        <topology evidence="1">GPI-anchor</topology>
    </subcellularLocation>
</comment>
<dbReference type="Proteomes" id="UP000028760">
    <property type="component" value="Unassembled WGS sequence"/>
</dbReference>
<feature type="chain" id="PRO_5001927893" description="UPAR/Ly6 domain-containing protein" evidence="10">
    <location>
        <begin position="20"/>
        <end position="124"/>
    </location>
</feature>
<dbReference type="EMBL" id="AYCK01017117">
    <property type="status" value="NOT_ANNOTATED_CDS"/>
    <property type="molecule type" value="Genomic_DNA"/>
</dbReference>
<dbReference type="InterPro" id="IPR046354">
    <property type="entry name" value="SPACA4/Bouncer"/>
</dbReference>
<keyword evidence="6" id="KW-1015">Disulfide bond</keyword>
<evidence type="ECO:0000256" key="1">
    <source>
        <dbReference type="ARBA" id="ARBA00004609"/>
    </source>
</evidence>
<protein>
    <recommendedName>
        <fullName evidence="11">UPAR/Ly6 domain-containing protein</fullName>
    </recommendedName>
</protein>
<dbReference type="GO" id="GO:0035036">
    <property type="term" value="P:sperm-egg recognition"/>
    <property type="evidence" value="ECO:0007669"/>
    <property type="project" value="TreeGrafter"/>
</dbReference>
<accession>A0A096MEG2</accession>
<dbReference type="Gene3D" id="2.10.60.10">
    <property type="entry name" value="CD59"/>
    <property type="match status" value="1"/>
</dbReference>
<evidence type="ECO:0000256" key="8">
    <source>
        <dbReference type="ARBA" id="ARBA00023288"/>
    </source>
</evidence>
<dbReference type="SUPFAM" id="SSF57302">
    <property type="entry name" value="Snake toxin-like"/>
    <property type="match status" value="1"/>
</dbReference>
<dbReference type="PANTHER" id="PTHR47613">
    <property type="entry name" value="SPERM ACROSOME MEMBRANE-ASSOCIATED PROTEIN 4"/>
    <property type="match status" value="1"/>
</dbReference>
<dbReference type="InterPro" id="IPR045860">
    <property type="entry name" value="Snake_toxin-like_sf"/>
</dbReference>
<evidence type="ECO:0000256" key="2">
    <source>
        <dbReference type="ARBA" id="ARBA00022475"/>
    </source>
</evidence>
<evidence type="ECO:0000256" key="3">
    <source>
        <dbReference type="ARBA" id="ARBA00022622"/>
    </source>
</evidence>
<dbReference type="Ensembl" id="ENSPFOT00000028459.1">
    <property type="protein sequence ID" value="ENSPFOP00000029803.1"/>
    <property type="gene ID" value="ENSPFOG00000023435.1"/>
</dbReference>
<dbReference type="InterPro" id="IPR016054">
    <property type="entry name" value="LY6_UPA_recep-like"/>
</dbReference>
<keyword evidence="2" id="KW-1003">Cell membrane</keyword>
<keyword evidence="3" id="KW-0336">GPI-anchor</keyword>
<evidence type="ECO:0000313" key="12">
    <source>
        <dbReference type="Ensembl" id="ENSPFOP00000029803.1"/>
    </source>
</evidence>
<dbReference type="GeneTree" id="ENSGT00910000144740"/>
<dbReference type="AlphaFoldDB" id="A0A096MEG2"/>
<evidence type="ECO:0000256" key="10">
    <source>
        <dbReference type="SAM" id="SignalP"/>
    </source>
</evidence>
<evidence type="ECO:0000256" key="4">
    <source>
        <dbReference type="ARBA" id="ARBA00022729"/>
    </source>
</evidence>
<feature type="signal peptide" evidence="10">
    <location>
        <begin position="1"/>
        <end position="19"/>
    </location>
</feature>
<evidence type="ECO:0000313" key="13">
    <source>
        <dbReference type="Proteomes" id="UP000028760"/>
    </source>
</evidence>
<dbReference type="CDD" id="cd00117">
    <property type="entry name" value="TFP"/>
    <property type="match status" value="1"/>
</dbReference>
<sequence length="124" mass="13071">MKNLLLCAVLMVMVVTADSLSCNSCKVGFRGNCLFYSKETCGSDKAKCYTGDLDITNMVSFHSRGCFYVDPCNVTETGSLLTAGYTMTRVCCDGDNCNGATSVQLTLTAALGAAATAVGSRLNF</sequence>
<reference evidence="12" key="2">
    <citation type="submission" date="2025-08" db="UniProtKB">
        <authorList>
            <consortium name="Ensembl"/>
        </authorList>
    </citation>
    <scope>IDENTIFICATION</scope>
</reference>